<dbReference type="EMBL" id="JAVFCB010000005">
    <property type="protein sequence ID" value="MDQ4214361.1"/>
    <property type="molecule type" value="Genomic_DNA"/>
</dbReference>
<evidence type="ECO:0000256" key="8">
    <source>
        <dbReference type="SAM" id="MobiDB-lite"/>
    </source>
</evidence>
<accession>A0ABU0XGV3</accession>
<evidence type="ECO:0000256" key="7">
    <source>
        <dbReference type="RuleBase" id="RU367016"/>
    </source>
</evidence>
<dbReference type="PANTHER" id="PTHR30353">
    <property type="entry name" value="INNER MEMBRANE PROTEIN DEDA-RELATED"/>
    <property type="match status" value="1"/>
</dbReference>
<reference evidence="10 11" key="1">
    <citation type="submission" date="2023-08" db="EMBL/GenBank/DDBJ databases">
        <title>Microbacterium sp. nov., isolated from a waste landfill.</title>
        <authorList>
            <person name="Wen W."/>
        </authorList>
    </citation>
    <scope>NUCLEOTIDE SEQUENCE [LARGE SCALE GENOMIC DNA]</scope>
    <source>
        <strain evidence="10 11">ASV81</strain>
    </source>
</reference>
<evidence type="ECO:0000256" key="3">
    <source>
        <dbReference type="ARBA" id="ARBA00022475"/>
    </source>
</evidence>
<feature type="domain" description="VTT" evidence="9">
    <location>
        <begin position="34"/>
        <end position="158"/>
    </location>
</feature>
<evidence type="ECO:0000313" key="11">
    <source>
        <dbReference type="Proteomes" id="UP001230289"/>
    </source>
</evidence>
<evidence type="ECO:0000259" key="9">
    <source>
        <dbReference type="Pfam" id="PF09335"/>
    </source>
</evidence>
<proteinExistence type="inferred from homology"/>
<keyword evidence="5 7" id="KW-1133">Transmembrane helix</keyword>
<evidence type="ECO:0000256" key="6">
    <source>
        <dbReference type="ARBA" id="ARBA00023136"/>
    </source>
</evidence>
<feature type="transmembrane region" description="Helical" evidence="7">
    <location>
        <begin position="15"/>
        <end position="35"/>
    </location>
</feature>
<sequence length="223" mass="25029">MDLVNSWLLHAAGQLWLFPVLLLFFFVDGFATILPSETALVALAALSLHSGEPNLVLLGLTALVGAIAGDNMAYLLGRTVGTERWRWMRRPRVRKMFEWARYELDKRGAALIFTARYIPWGRVAVNYMAGQTRYPHPRFFFYDALACLTWVVYSLTIGLLAGRWVHDNPLIGVGIAVLFAVILGVGIDHLLRWWHRRKGEGEPTRPTALRDETGEGHAATEGS</sequence>
<evidence type="ECO:0000256" key="4">
    <source>
        <dbReference type="ARBA" id="ARBA00022692"/>
    </source>
</evidence>
<keyword evidence="6 7" id="KW-0472">Membrane</keyword>
<evidence type="ECO:0000256" key="2">
    <source>
        <dbReference type="ARBA" id="ARBA00010792"/>
    </source>
</evidence>
<organism evidence="10 11">
    <name type="scientific">Microbacterium capsulatum</name>
    <dbReference type="NCBI Taxonomy" id="3041921"/>
    <lineage>
        <taxon>Bacteria</taxon>
        <taxon>Bacillati</taxon>
        <taxon>Actinomycetota</taxon>
        <taxon>Actinomycetes</taxon>
        <taxon>Micrococcales</taxon>
        <taxon>Microbacteriaceae</taxon>
        <taxon>Microbacterium</taxon>
    </lineage>
</organism>
<evidence type="ECO:0000256" key="5">
    <source>
        <dbReference type="ARBA" id="ARBA00022989"/>
    </source>
</evidence>
<evidence type="ECO:0000256" key="1">
    <source>
        <dbReference type="ARBA" id="ARBA00004651"/>
    </source>
</evidence>
<keyword evidence="11" id="KW-1185">Reference proteome</keyword>
<feature type="transmembrane region" description="Helical" evidence="7">
    <location>
        <begin position="170"/>
        <end position="191"/>
    </location>
</feature>
<comment type="subcellular location">
    <subcellularLocation>
        <location evidence="1 7">Cell membrane</location>
        <topology evidence="1 7">Multi-pass membrane protein</topology>
    </subcellularLocation>
</comment>
<dbReference type="Pfam" id="PF09335">
    <property type="entry name" value="VTT_dom"/>
    <property type="match status" value="1"/>
</dbReference>
<dbReference type="RefSeq" id="WP_308489294.1">
    <property type="nucleotide sequence ID" value="NZ_JAVFCB010000005.1"/>
</dbReference>
<comment type="caution">
    <text evidence="10">The sequence shown here is derived from an EMBL/GenBank/DDBJ whole genome shotgun (WGS) entry which is preliminary data.</text>
</comment>
<dbReference type="InterPro" id="IPR032816">
    <property type="entry name" value="VTT_dom"/>
</dbReference>
<feature type="transmembrane region" description="Helical" evidence="7">
    <location>
        <begin position="55"/>
        <end position="76"/>
    </location>
</feature>
<gene>
    <name evidence="10" type="ORF">RBR11_10585</name>
</gene>
<keyword evidence="4 7" id="KW-0812">Transmembrane</keyword>
<dbReference type="Proteomes" id="UP001230289">
    <property type="component" value="Unassembled WGS sequence"/>
</dbReference>
<name>A0ABU0XGV3_9MICO</name>
<protein>
    <submittedName>
        <fullName evidence="10">DedA family protein</fullName>
    </submittedName>
</protein>
<dbReference type="PANTHER" id="PTHR30353:SF0">
    <property type="entry name" value="TRANSMEMBRANE PROTEIN"/>
    <property type="match status" value="1"/>
</dbReference>
<feature type="region of interest" description="Disordered" evidence="8">
    <location>
        <begin position="200"/>
        <end position="223"/>
    </location>
</feature>
<dbReference type="InterPro" id="IPR032818">
    <property type="entry name" value="DedA-like"/>
</dbReference>
<comment type="similarity">
    <text evidence="2 7">Belongs to the DedA family.</text>
</comment>
<evidence type="ECO:0000313" key="10">
    <source>
        <dbReference type="EMBL" id="MDQ4214361.1"/>
    </source>
</evidence>
<feature type="transmembrane region" description="Helical" evidence="7">
    <location>
        <begin position="140"/>
        <end position="164"/>
    </location>
</feature>
<keyword evidence="3 7" id="KW-1003">Cell membrane</keyword>
<feature type="compositionally biased region" description="Basic and acidic residues" evidence="8">
    <location>
        <begin position="200"/>
        <end position="215"/>
    </location>
</feature>